<reference evidence="3" key="4">
    <citation type="submission" date="2023-08" db="EMBL/GenBank/DDBJ databases">
        <authorList>
            <person name="Sun Q."/>
            <person name="Zhou Y."/>
        </authorList>
    </citation>
    <scope>NUCLEOTIDE SEQUENCE</scope>
    <source>
        <strain evidence="4">CGMCC 1.8884</strain>
        <strain evidence="3">CGMCC 1.8885</strain>
    </source>
</reference>
<evidence type="ECO:0000313" key="6">
    <source>
        <dbReference type="Proteomes" id="UP000652720"/>
    </source>
</evidence>
<evidence type="ECO:0000313" key="3">
    <source>
        <dbReference type="EMBL" id="GGI77138.1"/>
    </source>
</evidence>
<gene>
    <name evidence="4" type="ORF">GCM10008021_23720</name>
    <name evidence="3" type="ORF">GCM10010914_09290</name>
</gene>
<dbReference type="GeneID" id="59163647"/>
<keyword evidence="5" id="KW-1185">Reference proteome</keyword>
<evidence type="ECO:0000256" key="1">
    <source>
        <dbReference type="SAM" id="Coils"/>
    </source>
</evidence>
<keyword evidence="1" id="KW-0175">Coiled coil</keyword>
<proteinExistence type="predicted"/>
<comment type="caution">
    <text evidence="3">The sequence shown here is derived from an EMBL/GenBank/DDBJ whole genome shotgun (WGS) entry which is preliminary data.</text>
</comment>
<dbReference type="RefSeq" id="WP_017870932.1">
    <property type="nucleotide sequence ID" value="NZ_BMLZ01000036.1"/>
</dbReference>
<dbReference type="EMBL" id="BMLZ01000036">
    <property type="protein sequence ID" value="GGP30721.1"/>
    <property type="molecule type" value="Genomic_DNA"/>
</dbReference>
<dbReference type="Proteomes" id="UP000630135">
    <property type="component" value="Unassembled WGS sequence"/>
</dbReference>
<sequence>MFKPSGKRRDHEPGTQGDVGRDLPGRVRALATQLAGRALTDPRVQDVTGSLRGRGEELRGQVHDRAEQRLEELIEQRRQERGLSPEVDAALAARRHEREQRAAQQQIRAQALQHAVTPEERRVLTRVADACPLSGGQPPAPRYTALLDALAPGGDAGREMAIHRAIWGLAERRVLAVSAHGEVDFGPLVTGWPVEGAGKSGADGTPQESEGRTSP</sequence>
<dbReference type="AlphaFoldDB" id="A0AAV4K2X1"/>
<reference evidence="3" key="2">
    <citation type="journal article" date="2014" name="Int. J. Syst. Evol. Microbiol.">
        <title>Complete genome sequence of Corynebacterium casei LMG S-19264T (=DSM 44701T), isolated from a smear-ripened cheese.</title>
        <authorList>
            <consortium name="US DOE Joint Genome Institute (JGI-PGF)"/>
            <person name="Walter F."/>
            <person name="Albersmeier A."/>
            <person name="Kalinowski J."/>
            <person name="Ruckert C."/>
        </authorList>
    </citation>
    <scope>NUCLEOTIDE SEQUENCE</scope>
    <source>
        <strain evidence="3">CGMCC 1.8885</strain>
    </source>
</reference>
<dbReference type="Proteomes" id="UP000652720">
    <property type="component" value="Unassembled WGS sequence"/>
</dbReference>
<accession>A0AAV4K2X1</accession>
<feature type="coiled-coil region" evidence="1">
    <location>
        <begin position="63"/>
        <end position="113"/>
    </location>
</feature>
<organism evidence="3 6">
    <name type="scientific">Deinococcus wulumuqiensis</name>
    <dbReference type="NCBI Taxonomy" id="980427"/>
    <lineage>
        <taxon>Bacteria</taxon>
        <taxon>Thermotogati</taxon>
        <taxon>Deinococcota</taxon>
        <taxon>Deinococci</taxon>
        <taxon>Deinococcales</taxon>
        <taxon>Deinococcaceae</taxon>
        <taxon>Deinococcus</taxon>
    </lineage>
</organism>
<protein>
    <submittedName>
        <fullName evidence="3">Uncharacterized protein</fullName>
    </submittedName>
</protein>
<evidence type="ECO:0000256" key="2">
    <source>
        <dbReference type="SAM" id="MobiDB-lite"/>
    </source>
</evidence>
<dbReference type="EMBL" id="BMMA01000005">
    <property type="protein sequence ID" value="GGI77138.1"/>
    <property type="molecule type" value="Genomic_DNA"/>
</dbReference>
<feature type="compositionally biased region" description="Basic and acidic residues" evidence="2">
    <location>
        <begin position="7"/>
        <end position="25"/>
    </location>
</feature>
<feature type="region of interest" description="Disordered" evidence="2">
    <location>
        <begin position="187"/>
        <end position="215"/>
    </location>
</feature>
<name>A0AAV4K2X1_9DEIO</name>
<evidence type="ECO:0000313" key="4">
    <source>
        <dbReference type="EMBL" id="GGP30721.1"/>
    </source>
</evidence>
<reference evidence="5" key="3">
    <citation type="journal article" date="2019" name="Int. J. Syst. Evol. Microbiol.">
        <title>The Global Catalogue of Microorganisms (GCM) 10K type strain sequencing project: providing services to taxonomists for standard genome sequencing and annotation.</title>
        <authorList>
            <consortium name="The Broad Institute Genomics Platform"/>
            <consortium name="The Broad Institute Genome Sequencing Center for Infectious Disease"/>
            <person name="Wu L."/>
            <person name="Ma J."/>
        </authorList>
    </citation>
    <scope>NUCLEOTIDE SEQUENCE [LARGE SCALE GENOMIC DNA]</scope>
    <source>
        <strain evidence="5">CGMCC 1.8884</strain>
    </source>
</reference>
<feature type="compositionally biased region" description="Polar residues" evidence="2">
    <location>
        <begin position="206"/>
        <end position="215"/>
    </location>
</feature>
<reference evidence="4" key="1">
    <citation type="journal article" date="2014" name="Int. J. Syst. Evol. Microbiol.">
        <title>Complete genome of a new Firmicutes species belonging to the dominant human colonic microbiota ('Ruminococcus bicirculans') reveals two chromosomes and a selective capacity to utilize plant glucans.</title>
        <authorList>
            <consortium name="NISC Comparative Sequencing Program"/>
            <person name="Wegmann U."/>
            <person name="Louis P."/>
            <person name="Goesmann A."/>
            <person name="Henrissat B."/>
            <person name="Duncan S.H."/>
            <person name="Flint H.J."/>
        </authorList>
    </citation>
    <scope>NUCLEOTIDE SEQUENCE</scope>
    <source>
        <strain evidence="4">CGMCC 1.8884</strain>
    </source>
</reference>
<feature type="region of interest" description="Disordered" evidence="2">
    <location>
        <begin position="1"/>
        <end position="25"/>
    </location>
</feature>
<evidence type="ECO:0000313" key="5">
    <source>
        <dbReference type="Proteomes" id="UP000630135"/>
    </source>
</evidence>